<reference evidence="2 3" key="1">
    <citation type="submission" date="2019-01" db="EMBL/GenBank/DDBJ databases">
        <title>Bacillus sp. M5HDSG1-1, whole genome shotgun sequence.</title>
        <authorList>
            <person name="Tuo L."/>
        </authorList>
    </citation>
    <scope>NUCLEOTIDE SEQUENCE [LARGE SCALE GENOMIC DNA]</scope>
    <source>
        <strain evidence="2 3">M5HDSG1-1</strain>
    </source>
</reference>
<comment type="caution">
    <text evidence="2">The sequence shown here is derived from an EMBL/GenBank/DDBJ whole genome shotgun (WGS) entry which is preliminary data.</text>
</comment>
<dbReference type="EMBL" id="RZTZ01000005">
    <property type="protein sequence ID" value="RVT61662.1"/>
    <property type="molecule type" value="Genomic_DNA"/>
</dbReference>
<name>A0A3S2UWA1_9BACI</name>
<keyword evidence="3" id="KW-1185">Reference proteome</keyword>
<dbReference type="RefSeq" id="WP_127739119.1">
    <property type="nucleotide sequence ID" value="NZ_RZTZ01000005.1"/>
</dbReference>
<dbReference type="InterPro" id="IPR000415">
    <property type="entry name" value="Nitroreductase-like"/>
</dbReference>
<dbReference type="Gene3D" id="3.40.109.10">
    <property type="entry name" value="NADH Oxidase"/>
    <property type="match status" value="1"/>
</dbReference>
<dbReference type="Proteomes" id="UP000288024">
    <property type="component" value="Unassembled WGS sequence"/>
</dbReference>
<evidence type="ECO:0000313" key="3">
    <source>
        <dbReference type="Proteomes" id="UP000288024"/>
    </source>
</evidence>
<dbReference type="InterPro" id="IPR029479">
    <property type="entry name" value="Nitroreductase"/>
</dbReference>
<accession>A0A3S2UWA1</accession>
<gene>
    <name evidence="2" type="ORF">EM808_14035</name>
</gene>
<dbReference type="GO" id="GO:0016491">
    <property type="term" value="F:oxidoreductase activity"/>
    <property type="evidence" value="ECO:0007669"/>
    <property type="project" value="InterPro"/>
</dbReference>
<sequence>MNSSIVFKKTVPLRKILKILDKATWSPTLQNREPWHIYSLQASQNKNYHKFLIMKISNN</sequence>
<evidence type="ECO:0000313" key="2">
    <source>
        <dbReference type="EMBL" id="RVT61662.1"/>
    </source>
</evidence>
<organism evidence="2 3">
    <name type="scientific">Niallia taxi</name>
    <dbReference type="NCBI Taxonomy" id="2499688"/>
    <lineage>
        <taxon>Bacteria</taxon>
        <taxon>Bacillati</taxon>
        <taxon>Bacillota</taxon>
        <taxon>Bacilli</taxon>
        <taxon>Bacillales</taxon>
        <taxon>Bacillaceae</taxon>
        <taxon>Niallia</taxon>
    </lineage>
</organism>
<evidence type="ECO:0000259" key="1">
    <source>
        <dbReference type="Pfam" id="PF00881"/>
    </source>
</evidence>
<dbReference type="SUPFAM" id="SSF55469">
    <property type="entry name" value="FMN-dependent nitroreductase-like"/>
    <property type="match status" value="1"/>
</dbReference>
<protein>
    <recommendedName>
        <fullName evidence="1">Nitroreductase domain-containing protein</fullName>
    </recommendedName>
</protein>
<dbReference type="Pfam" id="PF00881">
    <property type="entry name" value="Nitroreductase"/>
    <property type="match status" value="1"/>
</dbReference>
<feature type="domain" description="Nitroreductase" evidence="1">
    <location>
        <begin position="9"/>
        <end position="46"/>
    </location>
</feature>
<dbReference type="AlphaFoldDB" id="A0A3S2UWA1"/>
<proteinExistence type="predicted"/>